<gene>
    <name evidence="5" type="ORF">PFICI_08167</name>
</gene>
<dbReference type="InterPro" id="IPR027461">
    <property type="entry name" value="Carboxypeptidase_A_C_sf"/>
</dbReference>
<evidence type="ECO:0000259" key="4">
    <source>
        <dbReference type="Pfam" id="PF17676"/>
    </source>
</evidence>
<accession>W3X3C6</accession>
<dbReference type="Pfam" id="PF02016">
    <property type="entry name" value="Peptidase_S66"/>
    <property type="match status" value="1"/>
</dbReference>
<dbReference type="OMA" id="MLTQWRL"/>
<keyword evidence="6" id="KW-1185">Reference proteome</keyword>
<dbReference type="KEGG" id="pfy:PFICI_08167"/>
<dbReference type="AlphaFoldDB" id="W3X3C6"/>
<dbReference type="EMBL" id="KI912113">
    <property type="protein sequence ID" value="ETS80638.1"/>
    <property type="molecule type" value="Genomic_DNA"/>
</dbReference>
<dbReference type="InterPro" id="IPR027478">
    <property type="entry name" value="LdcA_N"/>
</dbReference>
<dbReference type="RefSeq" id="XP_007834939.1">
    <property type="nucleotide sequence ID" value="XM_007836748.1"/>
</dbReference>
<dbReference type="GO" id="GO:0016787">
    <property type="term" value="F:hydrolase activity"/>
    <property type="evidence" value="ECO:0007669"/>
    <property type="project" value="UniProtKB-KW"/>
</dbReference>
<dbReference type="GeneID" id="19273180"/>
<dbReference type="InterPro" id="IPR040449">
    <property type="entry name" value="Peptidase_S66_N"/>
</dbReference>
<keyword evidence="2" id="KW-0378">Hydrolase</keyword>
<protein>
    <recommendedName>
        <fullName evidence="7">Peptidase S66, LD-carboxypeptidase A</fullName>
    </recommendedName>
</protein>
<evidence type="ECO:0000259" key="3">
    <source>
        <dbReference type="Pfam" id="PF02016"/>
    </source>
</evidence>
<dbReference type="InterPro" id="IPR003507">
    <property type="entry name" value="S66_fam"/>
</dbReference>
<dbReference type="SUPFAM" id="SSF52317">
    <property type="entry name" value="Class I glutamine amidotransferase-like"/>
    <property type="match status" value="1"/>
</dbReference>
<feature type="domain" description="LD-carboxypeptidase C-terminal" evidence="4">
    <location>
        <begin position="216"/>
        <end position="330"/>
    </location>
</feature>
<dbReference type="STRING" id="1229662.W3X3C6"/>
<feature type="domain" description="LD-carboxypeptidase N-terminal" evidence="3">
    <location>
        <begin position="15"/>
        <end position="133"/>
    </location>
</feature>
<evidence type="ECO:0000313" key="5">
    <source>
        <dbReference type="EMBL" id="ETS80638.1"/>
    </source>
</evidence>
<dbReference type="Pfam" id="PF17676">
    <property type="entry name" value="Peptidase_S66C"/>
    <property type="match status" value="1"/>
</dbReference>
<organism evidence="5 6">
    <name type="scientific">Pestalotiopsis fici (strain W106-1 / CGMCC3.15140)</name>
    <dbReference type="NCBI Taxonomy" id="1229662"/>
    <lineage>
        <taxon>Eukaryota</taxon>
        <taxon>Fungi</taxon>
        <taxon>Dikarya</taxon>
        <taxon>Ascomycota</taxon>
        <taxon>Pezizomycotina</taxon>
        <taxon>Sordariomycetes</taxon>
        <taxon>Xylariomycetidae</taxon>
        <taxon>Amphisphaeriales</taxon>
        <taxon>Sporocadaceae</taxon>
        <taxon>Pestalotiopsis</taxon>
    </lineage>
</organism>
<dbReference type="Gene3D" id="3.40.50.10740">
    <property type="entry name" value="Class I glutamine amidotransferase-like"/>
    <property type="match status" value="1"/>
</dbReference>
<dbReference type="InterPro" id="IPR040921">
    <property type="entry name" value="Peptidase_S66C"/>
</dbReference>
<comment type="similarity">
    <text evidence="1">Belongs to the peptidase S66 family.</text>
</comment>
<dbReference type="InterPro" id="IPR029062">
    <property type="entry name" value="Class_I_gatase-like"/>
</dbReference>
<proteinExistence type="inferred from homology"/>
<dbReference type="Gene3D" id="3.50.30.60">
    <property type="entry name" value="LD-carboxypeptidase A C-terminal domain-like"/>
    <property type="match status" value="1"/>
</dbReference>
<sequence length="345" mass="38317">MSPNIPQALVKGDTIAFVSPSARINNAIPWRLERATAILERAGYHVKIIHDPHVPHSPLSANVAARAEEVHSAFRDPTVKAIICCIGGSTANELLPALDPEIIRNNAKILTGGSDNTLLHHFCYVNGLRTFYGPSAINQFGEWPEPLSFTWEHFFQVTTTTQKPVGQMPRSVAFTEQVADRKTEPERIRNGTMRARVMKPSTGWRWLQSGGSEAVEGEIWGGCLPSLLQMMSTKWQVSYHEKIAFIETPKDYTLDVALCHFQDLRMRGIFEQIVGLVVGRPHGYSDADVQGWEDGMIRALEGYSFPVLANVDVGHTDPVLTIPLGARVRLDQGQDLWEVLEPGVC</sequence>
<dbReference type="PANTHER" id="PTHR30237:SF4">
    <property type="entry name" value="LD-CARBOXYPEPTIDASE C-TERMINAL DOMAIN-CONTAINING PROTEIN"/>
    <property type="match status" value="1"/>
</dbReference>
<evidence type="ECO:0000256" key="1">
    <source>
        <dbReference type="ARBA" id="ARBA00010233"/>
    </source>
</evidence>
<dbReference type="OrthoDB" id="5186469at2759"/>
<evidence type="ECO:0000313" key="6">
    <source>
        <dbReference type="Proteomes" id="UP000030651"/>
    </source>
</evidence>
<dbReference type="eggNOG" id="ENOG502S19A">
    <property type="taxonomic scope" value="Eukaryota"/>
</dbReference>
<dbReference type="PIRSF" id="PIRSF028757">
    <property type="entry name" value="LD-carboxypeptidase"/>
    <property type="match status" value="1"/>
</dbReference>
<reference evidence="6" key="1">
    <citation type="journal article" date="2015" name="BMC Genomics">
        <title>Genomic and transcriptomic analysis of the endophytic fungus Pestalotiopsis fici reveals its lifestyle and high potential for synthesis of natural products.</title>
        <authorList>
            <person name="Wang X."/>
            <person name="Zhang X."/>
            <person name="Liu L."/>
            <person name="Xiang M."/>
            <person name="Wang W."/>
            <person name="Sun X."/>
            <person name="Che Y."/>
            <person name="Guo L."/>
            <person name="Liu G."/>
            <person name="Guo L."/>
            <person name="Wang C."/>
            <person name="Yin W.B."/>
            <person name="Stadler M."/>
            <person name="Zhang X."/>
            <person name="Liu X."/>
        </authorList>
    </citation>
    <scope>NUCLEOTIDE SEQUENCE [LARGE SCALE GENOMIC DNA]</scope>
    <source>
        <strain evidence="6">W106-1 / CGMCC3.15140</strain>
    </source>
</reference>
<evidence type="ECO:0008006" key="7">
    <source>
        <dbReference type="Google" id="ProtNLM"/>
    </source>
</evidence>
<dbReference type="Proteomes" id="UP000030651">
    <property type="component" value="Unassembled WGS sequence"/>
</dbReference>
<dbReference type="PANTHER" id="PTHR30237">
    <property type="entry name" value="MURAMOYLTETRAPEPTIDE CARBOXYPEPTIDASE"/>
    <property type="match status" value="1"/>
</dbReference>
<dbReference type="InParanoid" id="W3X3C6"/>
<dbReference type="SUPFAM" id="SSF141986">
    <property type="entry name" value="LD-carboxypeptidase A C-terminal domain-like"/>
    <property type="match status" value="1"/>
</dbReference>
<name>W3X3C6_PESFW</name>
<dbReference type="HOGENOM" id="CLU_034346_1_1_1"/>
<dbReference type="CDD" id="cd07062">
    <property type="entry name" value="Peptidase_S66_mccF_like"/>
    <property type="match status" value="1"/>
</dbReference>
<evidence type="ECO:0000256" key="2">
    <source>
        <dbReference type="ARBA" id="ARBA00022801"/>
    </source>
</evidence>